<name>A0A0M3IUS2_ASCLU</name>
<proteinExistence type="predicted"/>
<sequence>MHQIKILPKHMPIGMSLDNVCGNHRFIYEHLEIENV</sequence>
<accession>A0A0M3IUS2</accession>
<dbReference type="WBParaSite" id="ALUE_0002250001-mRNA-1">
    <property type="protein sequence ID" value="ALUE_0002250001-mRNA-1"/>
    <property type="gene ID" value="ALUE_0002250001"/>
</dbReference>
<protein>
    <submittedName>
        <fullName evidence="2">Uncharacterized protein</fullName>
    </submittedName>
</protein>
<dbReference type="AlphaFoldDB" id="A0A0M3IUS2"/>
<keyword evidence="1" id="KW-1185">Reference proteome</keyword>
<dbReference type="Proteomes" id="UP000036681">
    <property type="component" value="Unplaced"/>
</dbReference>
<organism evidence="1 2">
    <name type="scientific">Ascaris lumbricoides</name>
    <name type="common">Giant roundworm</name>
    <dbReference type="NCBI Taxonomy" id="6252"/>
    <lineage>
        <taxon>Eukaryota</taxon>
        <taxon>Metazoa</taxon>
        <taxon>Ecdysozoa</taxon>
        <taxon>Nematoda</taxon>
        <taxon>Chromadorea</taxon>
        <taxon>Rhabditida</taxon>
        <taxon>Spirurina</taxon>
        <taxon>Ascaridomorpha</taxon>
        <taxon>Ascaridoidea</taxon>
        <taxon>Ascarididae</taxon>
        <taxon>Ascaris</taxon>
    </lineage>
</organism>
<reference evidence="2" key="1">
    <citation type="submission" date="2017-02" db="UniProtKB">
        <authorList>
            <consortium name="WormBaseParasite"/>
        </authorList>
    </citation>
    <scope>IDENTIFICATION</scope>
</reference>
<evidence type="ECO:0000313" key="1">
    <source>
        <dbReference type="Proteomes" id="UP000036681"/>
    </source>
</evidence>
<evidence type="ECO:0000313" key="2">
    <source>
        <dbReference type="WBParaSite" id="ALUE_0002250001-mRNA-1"/>
    </source>
</evidence>